<feature type="chain" id="PRO_5043044476" description="Odorant receptor" evidence="3">
    <location>
        <begin position="26"/>
        <end position="451"/>
    </location>
</feature>
<feature type="transmembrane region" description="Helical" evidence="2">
    <location>
        <begin position="218"/>
        <end position="238"/>
    </location>
</feature>
<feature type="transmembrane region" description="Helical" evidence="2">
    <location>
        <begin position="191"/>
        <end position="211"/>
    </location>
</feature>
<feature type="transmembrane region" description="Helical" evidence="2">
    <location>
        <begin position="276"/>
        <end position="297"/>
    </location>
</feature>
<evidence type="ECO:0000313" key="5">
    <source>
        <dbReference type="Proteomes" id="UP001301769"/>
    </source>
</evidence>
<evidence type="ECO:0000256" key="2">
    <source>
        <dbReference type="SAM" id="Phobius"/>
    </source>
</evidence>
<keyword evidence="2" id="KW-1133">Transmembrane helix</keyword>
<reference evidence="4" key="2">
    <citation type="submission" date="2023-05" db="EMBL/GenBank/DDBJ databases">
        <authorList>
            <consortium name="Lawrence Berkeley National Laboratory"/>
            <person name="Steindorff A."/>
            <person name="Hensen N."/>
            <person name="Bonometti L."/>
            <person name="Westerberg I."/>
            <person name="Brannstrom I.O."/>
            <person name="Guillou S."/>
            <person name="Cros-Aarteil S."/>
            <person name="Calhoun S."/>
            <person name="Haridas S."/>
            <person name="Kuo A."/>
            <person name="Mondo S."/>
            <person name="Pangilinan J."/>
            <person name="Riley R."/>
            <person name="Labutti K."/>
            <person name="Andreopoulos B."/>
            <person name="Lipzen A."/>
            <person name="Chen C."/>
            <person name="Yanf M."/>
            <person name="Daum C."/>
            <person name="Ng V."/>
            <person name="Clum A."/>
            <person name="Ohm R."/>
            <person name="Martin F."/>
            <person name="Silar P."/>
            <person name="Natvig D."/>
            <person name="Lalanne C."/>
            <person name="Gautier V."/>
            <person name="Ament-Velasquez S.L."/>
            <person name="Kruys A."/>
            <person name="Hutchinson M.I."/>
            <person name="Powell A.J."/>
            <person name="Barry K."/>
            <person name="Miller A.N."/>
            <person name="Grigoriev I.V."/>
            <person name="Debuchy R."/>
            <person name="Gladieux P."/>
            <person name="Thoren M.H."/>
            <person name="Johannesson H."/>
        </authorList>
    </citation>
    <scope>NUCLEOTIDE SEQUENCE</scope>
    <source>
        <strain evidence="4">PSN293</strain>
    </source>
</reference>
<keyword evidence="3" id="KW-0732">Signal</keyword>
<evidence type="ECO:0008006" key="6">
    <source>
        <dbReference type="Google" id="ProtNLM"/>
    </source>
</evidence>
<feature type="transmembrane region" description="Helical" evidence="2">
    <location>
        <begin position="161"/>
        <end position="179"/>
    </location>
</feature>
<dbReference type="EMBL" id="MU858384">
    <property type="protein sequence ID" value="KAK4206572.1"/>
    <property type="molecule type" value="Genomic_DNA"/>
</dbReference>
<dbReference type="Proteomes" id="UP001301769">
    <property type="component" value="Unassembled WGS sequence"/>
</dbReference>
<feature type="signal peptide" evidence="3">
    <location>
        <begin position="1"/>
        <end position="25"/>
    </location>
</feature>
<name>A0AAN7B1M5_9PEZI</name>
<keyword evidence="2" id="KW-0472">Membrane</keyword>
<organism evidence="4 5">
    <name type="scientific">Rhypophila decipiens</name>
    <dbReference type="NCBI Taxonomy" id="261697"/>
    <lineage>
        <taxon>Eukaryota</taxon>
        <taxon>Fungi</taxon>
        <taxon>Dikarya</taxon>
        <taxon>Ascomycota</taxon>
        <taxon>Pezizomycotina</taxon>
        <taxon>Sordariomycetes</taxon>
        <taxon>Sordariomycetidae</taxon>
        <taxon>Sordariales</taxon>
        <taxon>Naviculisporaceae</taxon>
        <taxon>Rhypophila</taxon>
    </lineage>
</organism>
<proteinExistence type="predicted"/>
<reference evidence="4" key="1">
    <citation type="journal article" date="2023" name="Mol. Phylogenet. Evol.">
        <title>Genome-scale phylogeny and comparative genomics of the fungal order Sordariales.</title>
        <authorList>
            <person name="Hensen N."/>
            <person name="Bonometti L."/>
            <person name="Westerberg I."/>
            <person name="Brannstrom I.O."/>
            <person name="Guillou S."/>
            <person name="Cros-Aarteil S."/>
            <person name="Calhoun S."/>
            <person name="Haridas S."/>
            <person name="Kuo A."/>
            <person name="Mondo S."/>
            <person name="Pangilinan J."/>
            <person name="Riley R."/>
            <person name="LaButti K."/>
            <person name="Andreopoulos B."/>
            <person name="Lipzen A."/>
            <person name="Chen C."/>
            <person name="Yan M."/>
            <person name="Daum C."/>
            <person name="Ng V."/>
            <person name="Clum A."/>
            <person name="Steindorff A."/>
            <person name="Ohm R.A."/>
            <person name="Martin F."/>
            <person name="Silar P."/>
            <person name="Natvig D.O."/>
            <person name="Lalanne C."/>
            <person name="Gautier V."/>
            <person name="Ament-Velasquez S.L."/>
            <person name="Kruys A."/>
            <person name="Hutchinson M.I."/>
            <person name="Powell A.J."/>
            <person name="Barry K."/>
            <person name="Miller A.N."/>
            <person name="Grigoriev I.V."/>
            <person name="Debuchy R."/>
            <person name="Gladieux P."/>
            <person name="Hiltunen Thoren M."/>
            <person name="Johannesson H."/>
        </authorList>
    </citation>
    <scope>NUCLEOTIDE SEQUENCE</scope>
    <source>
        <strain evidence="4">PSN293</strain>
    </source>
</reference>
<protein>
    <recommendedName>
        <fullName evidence="6">Odorant receptor</fullName>
    </recommendedName>
</protein>
<keyword evidence="5" id="KW-1185">Reference proteome</keyword>
<evidence type="ECO:0000313" key="4">
    <source>
        <dbReference type="EMBL" id="KAK4206572.1"/>
    </source>
</evidence>
<feature type="transmembrane region" description="Helical" evidence="2">
    <location>
        <begin position="107"/>
        <end position="128"/>
    </location>
</feature>
<evidence type="ECO:0000256" key="3">
    <source>
        <dbReference type="SAM" id="SignalP"/>
    </source>
</evidence>
<accession>A0AAN7B1M5</accession>
<dbReference type="AlphaFoldDB" id="A0AAN7B1M5"/>
<keyword evidence="2" id="KW-0812">Transmembrane</keyword>
<feature type="compositionally biased region" description="Basic and acidic residues" evidence="1">
    <location>
        <begin position="377"/>
        <end position="387"/>
    </location>
</feature>
<feature type="region of interest" description="Disordered" evidence="1">
    <location>
        <begin position="357"/>
        <end position="451"/>
    </location>
</feature>
<comment type="caution">
    <text evidence="4">The sequence shown here is derived from an EMBL/GenBank/DDBJ whole genome shotgun (WGS) entry which is preliminary data.</text>
</comment>
<evidence type="ECO:0000256" key="1">
    <source>
        <dbReference type="SAM" id="MobiDB-lite"/>
    </source>
</evidence>
<gene>
    <name evidence="4" type="ORF">QBC37DRAFT_407002</name>
</gene>
<feature type="compositionally biased region" description="Polar residues" evidence="1">
    <location>
        <begin position="403"/>
        <end position="424"/>
    </location>
</feature>
<sequence>MRFPHLSSRFLQLWIALPLISKAAASPPPQSLTAVSQVPQQTLTVMDIEQVMKCEFDTIKSLVDHVLGDNRTTYNVSFLIQTCPDVCGVVYGTGNPDISGVGAVVSYIIQGVSSLIFGPMLAFVRLYLSSSKSHDSYFTYDPTNLGVAKHFIPVSKSIHQANIMTGFAVLVAGVYRIIFNSDFLTVGENEFLTTLSTYQLLTCIVCTISYLPLHPTSILEKIVLAIYMLGTIALWFSIQSSWDDSYRSVVAMKGIALHCIQQTKHADLLRVGPNRLGALAGAFILDGLFSVFVRSLLGSLLDTREQLRSLAGEKYEDNDWGFGQITAVMTWVPVVQETGFAVFRTIRHYMNVRASRRRHGAAHHPSESIELLPSKQNSDKAEHDEGPGRTATPSVLPEDSDSDTQSIKTSTYMPSRTPGTTSSHARPDGATLKPRGTWPRNESDTYLPLRA</sequence>